<dbReference type="InParanoid" id="K2S5Z1"/>
<feature type="region of interest" description="Disordered" evidence="1">
    <location>
        <begin position="353"/>
        <end position="405"/>
    </location>
</feature>
<feature type="compositionally biased region" description="Basic residues" evidence="1">
    <location>
        <begin position="14"/>
        <end position="39"/>
    </location>
</feature>
<dbReference type="VEuPathDB" id="FungiDB:MPH_00288"/>
<feature type="compositionally biased region" description="Low complexity" evidence="1">
    <location>
        <begin position="583"/>
        <end position="592"/>
    </location>
</feature>
<protein>
    <submittedName>
        <fullName evidence="2">Uncharacterized protein</fullName>
    </submittedName>
</protein>
<name>K2S5Z1_MACPH</name>
<proteinExistence type="predicted"/>
<feature type="compositionally biased region" description="Low complexity" evidence="1">
    <location>
        <begin position="373"/>
        <end position="383"/>
    </location>
</feature>
<feature type="compositionally biased region" description="Polar residues" evidence="1">
    <location>
        <begin position="570"/>
        <end position="582"/>
    </location>
</feature>
<feature type="compositionally biased region" description="Polar residues" evidence="1">
    <location>
        <begin position="384"/>
        <end position="405"/>
    </location>
</feature>
<sequence>MKTKFPRADFVRDRARRNHMHSRIPSRLRAPQVKKKKTQRPGITAQGQATQLSPTTAAAGEDQQPTSQPIQIASIPTLAQLAEAIVKVRREQLILRHCLDGLARTSVHHGRDLSYRSKAFDNLCTLIDGLGSRFDELSELVTPAEKFIVRRYGNEYEEFADDLMLEGLSSNSRYPGIYDQSNPEMVSFQEKRSFIDNWLLSIGEGRSSPMLPATEPPQARTSPVPAPNAISLSLDESSGITPLSQLNSSMVSDGPVWGWPPATKPKTASDDPFDVEANYQSEKRKRLEAATEEQIFKEVFGFSPYPQPQELATEDPRLRRKPNVTAPHAQAQQHAVPDPHIQQQLQAFAASVPPAPPMFKHSQSHPDPHVASQQQQEQLLLQQRVSVSHQTQSPAQGQNKQSLDARTTFTRDRTEQPFMAAISRTHPQSAPQLLPSQMARPPIPAQALANKYTQPTPPSIQSLIQRSSSMQWTPQQQLQLLQYQQAQRHRAAQMQQEQMLQRQLQAQHQACQQQTAHLVNSQLQQSKKVQQHQADPKHQPYATLSSLPFTQAITASPYSAQVQVSYQTYAGPQPQQHGDSWFQQKQCQHQQRGGVGNGGNQ</sequence>
<evidence type="ECO:0000313" key="3">
    <source>
        <dbReference type="Proteomes" id="UP000007129"/>
    </source>
</evidence>
<feature type="compositionally biased region" description="Polar residues" evidence="1">
    <location>
        <begin position="45"/>
        <end position="56"/>
    </location>
</feature>
<reference evidence="2 3" key="1">
    <citation type="journal article" date="2012" name="BMC Genomics">
        <title>Tools to kill: Genome of one of the most destructive plant pathogenic fungi Macrophomina phaseolina.</title>
        <authorList>
            <person name="Islam M.S."/>
            <person name="Haque M.S."/>
            <person name="Islam M.M."/>
            <person name="Emdad E.M."/>
            <person name="Halim A."/>
            <person name="Hossen Q.M.M."/>
            <person name="Hossain M.Z."/>
            <person name="Ahmed B."/>
            <person name="Rahim S."/>
            <person name="Rahman M.S."/>
            <person name="Alam M.M."/>
            <person name="Hou S."/>
            <person name="Wan X."/>
            <person name="Saito J.A."/>
            <person name="Alam M."/>
        </authorList>
    </citation>
    <scope>NUCLEOTIDE SEQUENCE [LARGE SCALE GENOMIC DNA]</scope>
    <source>
        <strain evidence="2 3">MS6</strain>
    </source>
</reference>
<comment type="caution">
    <text evidence="2">The sequence shown here is derived from an EMBL/GenBank/DDBJ whole genome shotgun (WGS) entry which is preliminary data.</text>
</comment>
<organism evidence="2 3">
    <name type="scientific">Macrophomina phaseolina (strain MS6)</name>
    <name type="common">Charcoal rot fungus</name>
    <dbReference type="NCBI Taxonomy" id="1126212"/>
    <lineage>
        <taxon>Eukaryota</taxon>
        <taxon>Fungi</taxon>
        <taxon>Dikarya</taxon>
        <taxon>Ascomycota</taxon>
        <taxon>Pezizomycotina</taxon>
        <taxon>Dothideomycetes</taxon>
        <taxon>Dothideomycetes incertae sedis</taxon>
        <taxon>Botryosphaeriales</taxon>
        <taxon>Botryosphaeriaceae</taxon>
        <taxon>Macrophomina</taxon>
    </lineage>
</organism>
<feature type="compositionally biased region" description="Basic and acidic residues" evidence="1">
    <location>
        <begin position="1"/>
        <end position="13"/>
    </location>
</feature>
<dbReference type="Proteomes" id="UP000007129">
    <property type="component" value="Unassembled WGS sequence"/>
</dbReference>
<evidence type="ECO:0000256" key="1">
    <source>
        <dbReference type="SAM" id="MobiDB-lite"/>
    </source>
</evidence>
<evidence type="ECO:0000313" key="2">
    <source>
        <dbReference type="EMBL" id="EKG22358.1"/>
    </source>
</evidence>
<dbReference type="EMBL" id="AHHD01000013">
    <property type="protein sequence ID" value="EKG22358.1"/>
    <property type="molecule type" value="Genomic_DNA"/>
</dbReference>
<feature type="region of interest" description="Disordered" evidence="1">
    <location>
        <begin position="570"/>
        <end position="601"/>
    </location>
</feature>
<dbReference type="HOGENOM" id="CLU_454202_0_0_1"/>
<accession>K2S5Z1</accession>
<feature type="region of interest" description="Disordered" evidence="1">
    <location>
        <begin position="1"/>
        <end position="67"/>
    </location>
</feature>
<gene>
    <name evidence="2" type="ORF">MPH_00288</name>
</gene>
<dbReference type="AlphaFoldDB" id="K2S5Z1"/>